<sequence length="143" mass="15357">MKRILFLIAFIATSVTASYAQKGPKIEFKSDTVDYGTTTKENDNGVRTFEFTNTGDAPLIVTDVKSTCGCTVPTKPKDPIAPGQTGKIDVKYNMNPGPIRKTITVQSNAVNVPGGTVALKLKGEVVKKEDVNILQKKKTGPAQ</sequence>
<dbReference type="PANTHER" id="PTHR37833">
    <property type="entry name" value="LIPOPROTEIN-RELATED"/>
    <property type="match status" value="1"/>
</dbReference>
<keyword evidence="1" id="KW-0732">Signal</keyword>
<dbReference type="InterPro" id="IPR011467">
    <property type="entry name" value="DUF1573"/>
</dbReference>
<organism evidence="2 3">
    <name type="scientific">Flavobacterium rivuli WB 3.3-2 = DSM 21788</name>
    <dbReference type="NCBI Taxonomy" id="1121895"/>
    <lineage>
        <taxon>Bacteria</taxon>
        <taxon>Pseudomonadati</taxon>
        <taxon>Bacteroidota</taxon>
        <taxon>Flavobacteriia</taxon>
        <taxon>Flavobacteriales</taxon>
        <taxon>Flavobacteriaceae</taxon>
        <taxon>Flavobacterium</taxon>
    </lineage>
</organism>
<evidence type="ECO:0008006" key="4">
    <source>
        <dbReference type="Google" id="ProtNLM"/>
    </source>
</evidence>
<dbReference type="eggNOG" id="ENOG5031NHZ">
    <property type="taxonomic scope" value="Bacteria"/>
</dbReference>
<reference evidence="2 3" key="1">
    <citation type="submission" date="2013-09" db="EMBL/GenBank/DDBJ databases">
        <authorList>
            <person name="Zeng Z."/>
            <person name="Chen C."/>
        </authorList>
    </citation>
    <scope>NUCLEOTIDE SEQUENCE [LARGE SCALE GENOMIC DNA]</scope>
    <source>
        <strain evidence="2 3">WB 3.3-2</strain>
    </source>
</reference>
<name>A0A0A2MAE8_9FLAO</name>
<accession>A0A0A2MAE8</accession>
<dbReference type="InterPro" id="IPR013783">
    <property type="entry name" value="Ig-like_fold"/>
</dbReference>
<evidence type="ECO:0000313" key="3">
    <source>
        <dbReference type="Proteomes" id="UP000030152"/>
    </source>
</evidence>
<evidence type="ECO:0000313" key="2">
    <source>
        <dbReference type="EMBL" id="KGO85250.1"/>
    </source>
</evidence>
<comment type="caution">
    <text evidence="2">The sequence shown here is derived from an EMBL/GenBank/DDBJ whole genome shotgun (WGS) entry which is preliminary data.</text>
</comment>
<feature type="chain" id="PRO_5001991888" description="DUF1573 domain-containing protein" evidence="1">
    <location>
        <begin position="21"/>
        <end position="143"/>
    </location>
</feature>
<dbReference type="STRING" id="1121895.GCA_000378485_02903"/>
<dbReference type="EMBL" id="JRLX01000025">
    <property type="protein sequence ID" value="KGO85250.1"/>
    <property type="molecule type" value="Genomic_DNA"/>
</dbReference>
<feature type="signal peptide" evidence="1">
    <location>
        <begin position="1"/>
        <end position="20"/>
    </location>
</feature>
<keyword evidence="3" id="KW-1185">Reference proteome</keyword>
<evidence type="ECO:0000256" key="1">
    <source>
        <dbReference type="SAM" id="SignalP"/>
    </source>
</evidence>
<dbReference type="PANTHER" id="PTHR37833:SF1">
    <property type="entry name" value="SIGNAL PEPTIDE PROTEIN"/>
    <property type="match status" value="1"/>
</dbReference>
<dbReference type="Pfam" id="PF07610">
    <property type="entry name" value="DUF1573"/>
    <property type="match status" value="1"/>
</dbReference>
<gene>
    <name evidence="2" type="ORF">Q765_17305</name>
</gene>
<dbReference type="Gene3D" id="2.60.40.10">
    <property type="entry name" value="Immunoglobulins"/>
    <property type="match status" value="1"/>
</dbReference>
<dbReference type="AlphaFoldDB" id="A0A0A2MAE8"/>
<dbReference type="RefSeq" id="WP_020214072.1">
    <property type="nucleotide sequence ID" value="NZ_JRLX01000025.1"/>
</dbReference>
<protein>
    <recommendedName>
        <fullName evidence="4">DUF1573 domain-containing protein</fullName>
    </recommendedName>
</protein>
<proteinExistence type="predicted"/>
<dbReference type="Proteomes" id="UP000030152">
    <property type="component" value="Unassembled WGS sequence"/>
</dbReference>
<dbReference type="OrthoDB" id="826619at2"/>